<sequence length="720" mass="81445">MSYEIFTDPDPEEDGLQYEHGELTLKQIVNQFPLPAVIQSDLGFLKERRLDLSQPLYAYCTRSINKVSARSVQWVNNDPHKFHLVGEDLLIPEDYTGWFTVVKQKTRKSSLPYRRVSEMIQSNMSTFLVAGITPIKAYFMTCRNKTYKHTPHQLLTGDIIRKGNNQILKEGSQALEALYQQHIECMGVTFALFHDEKDRSVLLRTQQNGVFYPIYQEGVAMTEERTLAMQFADLIMLYPPPVMVKLLHGWVPATQCGFTGTLYLINKDVETTVVASTFIRENVVSLEIPLESDIKFKVAKTSTELKSSRHWGKAFRHCLANAPSYTKAIKVIGPESSVDIDEGSLDVEDCNLPEEQASYGQKISSYTMIKEGSKIEPVQLRKPQSDPVSRPSRLSTVSCLSRRVGVYAMDQSFSHRNLTIRRMARKNAFKLGKMKQQLPVTQPFPKTSKYILNPIPCKTPAETNCSTMDENTNPKTFYNAINVISIDDHSSDSNTVAVSATIGRPVYPNESGNQYPSDNRNPVNFPEPGSHSETSSTSYEEIDSVKVNPQQKRRSAVFHLLQGKEGIITISPRTYMDEIQDEGYGESDTDDSNTNLFLFHGSIQSQEDNEYITPSDSLSVSDDYDILVPNPPPRPPFGKGCYNRGMLIEELKKSIPINTTVELALNSLTMAEFTTLLWHPMEEMDKLLMALIPKVGELNLQHIVLYFQSIRTKVRILTEL</sequence>
<dbReference type="Pfam" id="PF12736">
    <property type="entry name" value="CABIT"/>
    <property type="match status" value="1"/>
</dbReference>
<feature type="region of interest" description="Disordered" evidence="1">
    <location>
        <begin position="504"/>
        <end position="546"/>
    </location>
</feature>
<evidence type="ECO:0000313" key="3">
    <source>
        <dbReference type="Proteomes" id="UP001165740"/>
    </source>
</evidence>
<proteinExistence type="predicted"/>
<feature type="compositionally biased region" description="Polar residues" evidence="1">
    <location>
        <begin position="510"/>
        <end position="522"/>
    </location>
</feature>
<dbReference type="RefSeq" id="XP_055883979.1">
    <property type="nucleotide sequence ID" value="XM_056028004.1"/>
</dbReference>
<gene>
    <name evidence="4" type="primary">LOC106054090</name>
</gene>
<dbReference type="Proteomes" id="UP001165740">
    <property type="component" value="Chromosome 4"/>
</dbReference>
<accession>A0A9W3AA01</accession>
<dbReference type="InterPro" id="IPR025946">
    <property type="entry name" value="CABIT_dom"/>
</dbReference>
<name>A0A9W3AA01_BIOGL</name>
<feature type="compositionally biased region" description="Low complexity" evidence="1">
    <location>
        <begin position="527"/>
        <end position="539"/>
    </location>
</feature>
<protein>
    <submittedName>
        <fullName evidence="4">Uncharacterized protein LOC106054090</fullName>
    </submittedName>
</protein>
<reference evidence="4" key="1">
    <citation type="submission" date="2025-08" db="UniProtKB">
        <authorList>
            <consortium name="RefSeq"/>
        </authorList>
    </citation>
    <scope>IDENTIFICATION</scope>
</reference>
<dbReference type="AlphaFoldDB" id="A0A9W3AA01"/>
<dbReference type="GeneID" id="106054090"/>
<keyword evidence="3" id="KW-1185">Reference proteome</keyword>
<dbReference type="OrthoDB" id="6076990at2759"/>
<evidence type="ECO:0000259" key="2">
    <source>
        <dbReference type="Pfam" id="PF12736"/>
    </source>
</evidence>
<feature type="domain" description="CABIT" evidence="2">
    <location>
        <begin position="65"/>
        <end position="306"/>
    </location>
</feature>
<evidence type="ECO:0000256" key="1">
    <source>
        <dbReference type="SAM" id="MobiDB-lite"/>
    </source>
</evidence>
<evidence type="ECO:0000313" key="4">
    <source>
        <dbReference type="RefSeq" id="XP_055883979.1"/>
    </source>
</evidence>
<organism evidence="3 4">
    <name type="scientific">Biomphalaria glabrata</name>
    <name type="common">Bloodfluke planorb</name>
    <name type="synonym">Freshwater snail</name>
    <dbReference type="NCBI Taxonomy" id="6526"/>
    <lineage>
        <taxon>Eukaryota</taxon>
        <taxon>Metazoa</taxon>
        <taxon>Spiralia</taxon>
        <taxon>Lophotrochozoa</taxon>
        <taxon>Mollusca</taxon>
        <taxon>Gastropoda</taxon>
        <taxon>Heterobranchia</taxon>
        <taxon>Euthyneura</taxon>
        <taxon>Panpulmonata</taxon>
        <taxon>Hygrophila</taxon>
        <taxon>Lymnaeoidea</taxon>
        <taxon>Planorbidae</taxon>
        <taxon>Biomphalaria</taxon>
    </lineage>
</organism>